<dbReference type="Pfam" id="PF00628">
    <property type="entry name" value="PHD"/>
    <property type="match status" value="1"/>
</dbReference>
<dbReference type="InterPro" id="IPR034732">
    <property type="entry name" value="EPHD"/>
</dbReference>
<evidence type="ECO:0000256" key="2">
    <source>
        <dbReference type="ARBA" id="ARBA00022771"/>
    </source>
</evidence>
<keyword evidence="1" id="KW-0479">Metal-binding</keyword>
<gene>
    <name evidence="7" type="ORF">BZ3500_MVSOF-1268-A1-R1_CHR6-3G08977</name>
</gene>
<dbReference type="GO" id="GO:0008270">
    <property type="term" value="F:zinc ion binding"/>
    <property type="evidence" value="ECO:0007669"/>
    <property type="project" value="UniProtKB-KW"/>
</dbReference>
<feature type="region of interest" description="Disordered" evidence="4">
    <location>
        <begin position="1637"/>
        <end position="1663"/>
    </location>
</feature>
<dbReference type="Proteomes" id="UP000249723">
    <property type="component" value="Unassembled WGS sequence"/>
</dbReference>
<keyword evidence="3" id="KW-0862">Zinc</keyword>
<feature type="compositionally biased region" description="Basic and acidic residues" evidence="4">
    <location>
        <begin position="315"/>
        <end position="326"/>
    </location>
</feature>
<sequence length="1793" mass="192162">MAPRINASTGKLEVKGKVLEVNDHVLVSAPWLDREGEPYLVARILEVLPPVVSSGSSTPTQGSSSKRPVSTKVSNTVPRVRVNYYLRSRDITSRYVADFRLVVATMHADVIPIAYIRHVCTVQHKEHIADMRAFKALPDAFYWSQVYDRYLHRYFDAVPVDKVQNAPPEVVKHLTTHFEFILCEPSMTNELCDAQRGCSKCSKWAASSDSVICARCAKVFHLGCVDPPLAQKPKAGWAWACAPCARAHQVEVDAYMETGIAPTRHAAIAPKPHKPNGKGSSVPDSSSKDALKGGTKLATAKGSECSAESAASAQDKGKGKEVDLGKRGPYAESRQWRMLNGWPFRYYGMHTPSNSVLDPHDSIYPRTGTRLGHRYQITIPAWDYAKAEPEAPAPMFGAVASKPRRKVDGSTSALPKIKKKLLNMQTIRRGEVDELAGVIADPKLGIDDDLLDEVVEEVKRMILYRHAGVDALNRVLSLLVSDEKHEVATALDAMRKLTQNDLGFPPWTEADRKKLSDGVQKHLNDIEEIRKSLLPNKKMRDVVKRYYIHMGHLVQEDIPTQMDEKAMAASAASPEKKKKKSSAKNGGRVASGQDSSNANDSDGESVVDAPKSVVVGKKEWTCSICDITKTPKWYLCPDTLNDDLVTPEPCVMCEECGIRWRHYGIQFAPTDTDDLAKTAPLPDGIAHNLRDFKSKKSTDATATATATATAAQAGPKAGAGATTGAVVPAKAAAASGSHEPIWRPCLLCKRVPPMREHASCLNCGMTVHVSCYGINGLNFPNLKKWICDLCDIEEGKKESLKVTNRFASQRQPLCLLCPPRTVQKSKRFTALDCMKLTEFDNYIHLLCAVWHPEIKLTVPSDLGDAEGLSLIPSKRRLATCVLCKKDAVGACVKCAQCPKMFHVSCAWIKPAYRFGFEVHPLRKKKPKETPTVKFKDEEGELVAVIWCNEHSGATAPDQVLHDISARDPATNLTAMQMHARAFKSGPDDTYMLLRRARRLDALVEPVLNPLKQNLPRVPPGTSWSRDSTLSRTSFLSKKQRTPRNVHELTLRPSFNFLSLALPESPSPKKLRLHEVSARLLDLKRNRSSSSSSEEEVHPETLEPPTAKRAKAAFASGSPEASSNGWTASTGATPARDSPHYALMDVDESSQEIEEEWTGSTTPTDPPPSWRFSFAGLIARLNKARRLSGLPIRAPSPQPSSTLASPSPAQVSPKSKRSMSPTVSSSTPKIKVKPSGSDFSSTSALGFAPPLPPPNRAGKLSPSPALVASSTKKRSGPAVGPSNGGTRSSSSTPAAKPKPKSRKSTIRIGPLPVSKERPSSKATSPVESKLPARKSQFTVTPSSTIKRRQARDKQTAQAQMDTPPSPVVGGRPSGSGSSSSGARAGPVAEPSGSSLPIAAPIASIANPQFAALSDRPAPTLTAETSDETEDSEDAGTRRSKRKRVISEAARDAIEFEKALAELDRDDPDIDVTPMNGSRHSVHRLSTGGSTRGAHRGGRGRHSDAAGTSRSAAASKQSRGADDTGAGSPKRRSAVEDKKNLEVQASSSTSSSTPSASSVTSKTSGIVVRFSIGGKRVGDTDTSAPPHFEPRASASAKVKPPLDVDQRFDDSGMSSSSVGGHATLVSNGVTVPAAPIPPSPPFAAAAQSNGHAGLSSTSTENPAMVPKTPIITWNRAPLAQPSGTDRQALTSSLPVATAQPRATPAVAPAEPSTVPLATKPNGGFAPPLQKPSTAELTTASPHVQPEFRLGPGPNQAASSSLPGLPSSSATAPLPTSDAFSAEVAVVHQAIMTSAV</sequence>
<dbReference type="GO" id="GO:0048189">
    <property type="term" value="C:Lid2 complex"/>
    <property type="evidence" value="ECO:0007669"/>
    <property type="project" value="TreeGrafter"/>
</dbReference>
<dbReference type="InterPro" id="IPR001965">
    <property type="entry name" value="Znf_PHD"/>
</dbReference>
<dbReference type="GO" id="GO:0004842">
    <property type="term" value="F:ubiquitin-protein transferase activity"/>
    <property type="evidence" value="ECO:0007669"/>
    <property type="project" value="TreeGrafter"/>
</dbReference>
<feature type="compositionally biased region" description="Low complexity" evidence="4">
    <location>
        <begin position="303"/>
        <end position="313"/>
    </location>
</feature>
<feature type="compositionally biased region" description="Acidic residues" evidence="4">
    <location>
        <begin position="1423"/>
        <end position="1432"/>
    </location>
</feature>
<dbReference type="Gene3D" id="2.30.30.490">
    <property type="match status" value="1"/>
</dbReference>
<proteinExistence type="predicted"/>
<dbReference type="PANTHER" id="PTHR47672:SF1">
    <property type="entry name" value="E3 UBIQUITIN-PROTEIN LIGASE SNT2"/>
    <property type="match status" value="1"/>
</dbReference>
<feature type="compositionally biased region" description="Polar residues" evidence="4">
    <location>
        <begin position="1118"/>
        <end position="1131"/>
    </location>
</feature>
<evidence type="ECO:0000259" key="6">
    <source>
        <dbReference type="PROSITE" id="PS51805"/>
    </source>
</evidence>
<feature type="region of interest" description="Disordered" evidence="4">
    <location>
        <begin position="565"/>
        <end position="607"/>
    </location>
</feature>
<feature type="region of interest" description="Disordered" evidence="4">
    <location>
        <begin position="52"/>
        <end position="72"/>
    </location>
</feature>
<dbReference type="PROSITE" id="PS51038">
    <property type="entry name" value="BAH"/>
    <property type="match status" value="1"/>
</dbReference>
<dbReference type="GO" id="GO:0036205">
    <property type="term" value="P:histone catabolic process"/>
    <property type="evidence" value="ECO:0007669"/>
    <property type="project" value="TreeGrafter"/>
</dbReference>
<dbReference type="SUPFAM" id="SSF57903">
    <property type="entry name" value="FYVE/PHD zinc finger"/>
    <property type="match status" value="2"/>
</dbReference>
<name>A0A2X0LNN2_9BASI</name>
<feature type="region of interest" description="Disordered" evidence="4">
    <location>
        <begin position="1188"/>
        <end position="1394"/>
    </location>
</feature>
<evidence type="ECO:0000256" key="1">
    <source>
        <dbReference type="ARBA" id="ARBA00022723"/>
    </source>
</evidence>
<dbReference type="STRING" id="289078.A0A2X0LNN2"/>
<dbReference type="EMBL" id="FMWP01000048">
    <property type="protein sequence ID" value="SCZ93910.1"/>
    <property type="molecule type" value="Genomic_DNA"/>
</dbReference>
<dbReference type="Gene3D" id="3.30.40.10">
    <property type="entry name" value="Zinc/RING finger domain, C3HC4 (zinc finger)"/>
    <property type="match status" value="2"/>
</dbReference>
<dbReference type="CDD" id="cd15497">
    <property type="entry name" value="PHD1_Snt2p_like"/>
    <property type="match status" value="1"/>
</dbReference>
<accession>A0A2X0LNN2</accession>
<feature type="compositionally biased region" description="Low complexity" evidence="4">
    <location>
        <begin position="1544"/>
        <end position="1562"/>
    </location>
</feature>
<feature type="region of interest" description="Disordered" evidence="4">
    <location>
        <begin position="1017"/>
        <end position="1043"/>
    </location>
</feature>
<dbReference type="GO" id="GO:0003682">
    <property type="term" value="F:chromatin binding"/>
    <property type="evidence" value="ECO:0007669"/>
    <property type="project" value="InterPro"/>
</dbReference>
<feature type="compositionally biased region" description="Polar residues" evidence="4">
    <location>
        <begin position="1334"/>
        <end position="1343"/>
    </location>
</feature>
<feature type="compositionally biased region" description="Low complexity" evidence="4">
    <location>
        <begin position="1754"/>
        <end position="1772"/>
    </location>
</feature>
<dbReference type="InterPro" id="IPR043151">
    <property type="entry name" value="BAH_sf"/>
</dbReference>
<dbReference type="InterPro" id="IPR013083">
    <property type="entry name" value="Znf_RING/FYVE/PHD"/>
</dbReference>
<feature type="region of interest" description="Disordered" evidence="4">
    <location>
        <begin position="1693"/>
        <end position="1772"/>
    </location>
</feature>
<protein>
    <submittedName>
        <fullName evidence="7">BZ3500_MvSof-1268-A1-R1_Chr6-3g08977 protein</fullName>
    </submittedName>
</protein>
<dbReference type="Pfam" id="PF01426">
    <property type="entry name" value="BAH"/>
    <property type="match status" value="1"/>
</dbReference>
<dbReference type="OrthoDB" id="1611972at2759"/>
<dbReference type="InterPro" id="IPR029617">
    <property type="entry name" value="Snt2"/>
</dbReference>
<keyword evidence="2" id="KW-0863">Zinc-finger</keyword>
<evidence type="ECO:0000313" key="7">
    <source>
        <dbReference type="EMBL" id="SCZ93910.1"/>
    </source>
</evidence>
<feature type="domain" description="BAH" evidence="5">
    <location>
        <begin position="17"/>
        <end position="158"/>
    </location>
</feature>
<reference evidence="8" key="1">
    <citation type="submission" date="2016-10" db="EMBL/GenBank/DDBJ databases">
        <authorList>
            <person name="Jeantristanb JTB J.-T."/>
            <person name="Ricardo R."/>
        </authorList>
    </citation>
    <scope>NUCLEOTIDE SEQUENCE [LARGE SCALE GENOMIC DNA]</scope>
</reference>
<evidence type="ECO:0000256" key="3">
    <source>
        <dbReference type="ARBA" id="ARBA00022833"/>
    </source>
</evidence>
<feature type="compositionally biased region" description="Polar residues" evidence="4">
    <location>
        <begin position="1198"/>
        <end position="1227"/>
    </location>
</feature>
<feature type="domain" description="PHD-type" evidence="6">
    <location>
        <begin position="811"/>
        <end position="951"/>
    </location>
</feature>
<dbReference type="Pfam" id="PF13832">
    <property type="entry name" value="zf-HC5HC2H_2"/>
    <property type="match status" value="1"/>
</dbReference>
<dbReference type="Gene3D" id="1.10.10.60">
    <property type="entry name" value="Homeodomain-like"/>
    <property type="match status" value="1"/>
</dbReference>
<feature type="region of interest" description="Disordered" evidence="4">
    <location>
        <begin position="1408"/>
        <end position="1617"/>
    </location>
</feature>
<evidence type="ECO:0000259" key="5">
    <source>
        <dbReference type="PROSITE" id="PS51038"/>
    </source>
</evidence>
<dbReference type="InterPro" id="IPR019787">
    <property type="entry name" value="Znf_PHD-finger"/>
</dbReference>
<feature type="compositionally biased region" description="Polar residues" evidence="4">
    <location>
        <begin position="1506"/>
        <end position="1516"/>
    </location>
</feature>
<dbReference type="InterPro" id="IPR011011">
    <property type="entry name" value="Znf_FYVE_PHD"/>
</dbReference>
<keyword evidence="8" id="KW-1185">Reference proteome</keyword>
<feature type="compositionally biased region" description="Low complexity" evidence="4">
    <location>
        <begin position="52"/>
        <end position="65"/>
    </location>
</feature>
<feature type="compositionally biased region" description="Low complexity" evidence="4">
    <location>
        <begin position="1285"/>
        <end position="1294"/>
    </location>
</feature>
<feature type="compositionally biased region" description="Basic and acidic residues" evidence="4">
    <location>
        <begin position="1598"/>
        <end position="1608"/>
    </location>
</feature>
<feature type="region of interest" description="Disordered" evidence="4">
    <location>
        <begin position="266"/>
        <end position="326"/>
    </location>
</feature>
<feature type="compositionally biased region" description="Polar residues" evidence="4">
    <location>
        <begin position="1645"/>
        <end position="1659"/>
    </location>
</feature>
<feature type="compositionally biased region" description="Low complexity" evidence="4">
    <location>
        <begin position="1366"/>
        <end position="1394"/>
    </location>
</feature>
<organism evidence="7 8">
    <name type="scientific">Microbotryum saponariae</name>
    <dbReference type="NCBI Taxonomy" id="289078"/>
    <lineage>
        <taxon>Eukaryota</taxon>
        <taxon>Fungi</taxon>
        <taxon>Dikarya</taxon>
        <taxon>Basidiomycota</taxon>
        <taxon>Pucciniomycotina</taxon>
        <taxon>Microbotryomycetes</taxon>
        <taxon>Microbotryales</taxon>
        <taxon>Microbotryaceae</taxon>
        <taxon>Microbotryum</taxon>
    </lineage>
</organism>
<feature type="compositionally biased region" description="Polar residues" evidence="4">
    <location>
        <begin position="1728"/>
        <end position="1739"/>
    </location>
</feature>
<feature type="region of interest" description="Disordered" evidence="4">
    <location>
        <begin position="1083"/>
        <end position="1170"/>
    </location>
</feature>
<dbReference type="SMART" id="SM00439">
    <property type="entry name" value="BAH"/>
    <property type="match status" value="1"/>
</dbReference>
<dbReference type="CDD" id="cd15571">
    <property type="entry name" value="ePHD"/>
    <property type="match status" value="1"/>
</dbReference>
<feature type="compositionally biased region" description="Acidic residues" evidence="4">
    <location>
        <begin position="1144"/>
        <end position="1156"/>
    </location>
</feature>
<dbReference type="InterPro" id="IPR001025">
    <property type="entry name" value="BAH_dom"/>
</dbReference>
<dbReference type="SMART" id="SM00249">
    <property type="entry name" value="PHD"/>
    <property type="match status" value="3"/>
</dbReference>
<evidence type="ECO:0000313" key="8">
    <source>
        <dbReference type="Proteomes" id="UP000249723"/>
    </source>
</evidence>
<dbReference type="PROSITE" id="PS51805">
    <property type="entry name" value="EPHD"/>
    <property type="match status" value="1"/>
</dbReference>
<feature type="compositionally biased region" description="Polar residues" evidence="4">
    <location>
        <begin position="1021"/>
        <end position="1036"/>
    </location>
</feature>
<feature type="compositionally biased region" description="Basic and acidic residues" evidence="4">
    <location>
        <begin position="1443"/>
        <end position="1461"/>
    </location>
</feature>
<dbReference type="PANTHER" id="PTHR47672">
    <property type="entry name" value="E3 UBIQUITIN-PROTEIN LIGASE SNT2"/>
    <property type="match status" value="1"/>
</dbReference>
<evidence type="ECO:0000256" key="4">
    <source>
        <dbReference type="SAM" id="MobiDB-lite"/>
    </source>
</evidence>